<name>A0ABT5JQC5_9SPHN</name>
<feature type="region of interest" description="Disordered" evidence="1">
    <location>
        <begin position="141"/>
        <end position="161"/>
    </location>
</feature>
<accession>A0ABT5JQC5</accession>
<dbReference type="InterPro" id="IPR023631">
    <property type="entry name" value="Amidase_dom"/>
</dbReference>
<proteinExistence type="predicted"/>
<evidence type="ECO:0000313" key="4">
    <source>
        <dbReference type="Proteomes" id="UP001216558"/>
    </source>
</evidence>
<reference evidence="3 4" key="1">
    <citation type="submission" date="2022-10" db="EMBL/GenBank/DDBJ databases">
        <title>Erythrobacter sp. sf7 Genome sequencing.</title>
        <authorList>
            <person name="Park S."/>
        </authorList>
    </citation>
    <scope>NUCLEOTIDE SEQUENCE [LARGE SCALE GENOMIC DNA]</scope>
    <source>
        <strain evidence="4">sf7</strain>
    </source>
</reference>
<keyword evidence="4" id="KW-1185">Reference proteome</keyword>
<gene>
    <name evidence="3" type="ORF">OIK40_08730</name>
</gene>
<dbReference type="EMBL" id="JAQQXQ010000005">
    <property type="protein sequence ID" value="MDC8754724.1"/>
    <property type="molecule type" value="Genomic_DNA"/>
</dbReference>
<dbReference type="Proteomes" id="UP001216558">
    <property type="component" value="Unassembled WGS sequence"/>
</dbReference>
<feature type="domain" description="Amidase" evidence="2">
    <location>
        <begin position="28"/>
        <end position="245"/>
    </location>
</feature>
<dbReference type="InterPro" id="IPR036928">
    <property type="entry name" value="AS_sf"/>
</dbReference>
<evidence type="ECO:0000259" key="2">
    <source>
        <dbReference type="Pfam" id="PF01425"/>
    </source>
</evidence>
<dbReference type="PANTHER" id="PTHR43372">
    <property type="entry name" value="FATTY-ACID AMIDE HYDROLASE"/>
    <property type="match status" value="1"/>
</dbReference>
<dbReference type="RefSeq" id="WP_273677846.1">
    <property type="nucleotide sequence ID" value="NZ_JAQQXQ010000005.1"/>
</dbReference>
<organism evidence="3 4">
    <name type="scientific">Erythrobacter fulvus</name>
    <dbReference type="NCBI Taxonomy" id="2987523"/>
    <lineage>
        <taxon>Bacteria</taxon>
        <taxon>Pseudomonadati</taxon>
        <taxon>Pseudomonadota</taxon>
        <taxon>Alphaproteobacteria</taxon>
        <taxon>Sphingomonadales</taxon>
        <taxon>Erythrobacteraceae</taxon>
        <taxon>Erythrobacter/Porphyrobacter group</taxon>
        <taxon>Erythrobacter</taxon>
    </lineage>
</organism>
<dbReference type="InterPro" id="IPR052739">
    <property type="entry name" value="FAAH2"/>
</dbReference>
<sequence length="452" mass="47780">MAYPQLTDKPGALATAAAIREGRRSVAETVDAAIVRIEKLDSNIDALAVPDFERAYETAKAMDKAGPGPDQPLFGVPMTIKESFDVEGLPTTFGYSRFKDTVAPQDAELVRRLKAAGAIIIGKTNVPVDLTDWQSFNPVYGRSSNPHNPERSPGGSSGGSAASVASGMVPCDYGTDIGGSVRVPAHFCGVWGQKTTWGLVSKRGHDHPTQSRREGFIAAHDGVLSIAGPLARNAADLAMLTEIGAEVPLRRRAKPLKECRLLAITDLPNAPVDASVLGPTEAALEMLARAGVRIDRASDLLPDQTQQYRSYLRMMNIAMARGAPAPDGKRASATDWFDLLDAQAASMAQWEALFAVYDFVLAPPAPVLAVPHRDEAVFKGTISINGKEEPGGNALAWAGLATFPNLPATVLPIGAGSYLGADLPCGMQVIGPRWSDLDCIAAAEAIGNILHA</sequence>
<dbReference type="Gene3D" id="3.90.1300.10">
    <property type="entry name" value="Amidase signature (AS) domain"/>
    <property type="match status" value="1"/>
</dbReference>
<evidence type="ECO:0000313" key="3">
    <source>
        <dbReference type="EMBL" id="MDC8754724.1"/>
    </source>
</evidence>
<dbReference type="PANTHER" id="PTHR43372:SF4">
    <property type="entry name" value="FATTY-ACID AMIDE HYDROLASE 2"/>
    <property type="match status" value="1"/>
</dbReference>
<dbReference type="Pfam" id="PF01425">
    <property type="entry name" value="Amidase"/>
    <property type="match status" value="1"/>
</dbReference>
<evidence type="ECO:0000256" key="1">
    <source>
        <dbReference type="SAM" id="MobiDB-lite"/>
    </source>
</evidence>
<dbReference type="SUPFAM" id="SSF75304">
    <property type="entry name" value="Amidase signature (AS) enzymes"/>
    <property type="match status" value="1"/>
</dbReference>
<protein>
    <submittedName>
        <fullName evidence="3">Amidase family protein</fullName>
    </submittedName>
</protein>
<comment type="caution">
    <text evidence="3">The sequence shown here is derived from an EMBL/GenBank/DDBJ whole genome shotgun (WGS) entry which is preliminary data.</text>
</comment>